<dbReference type="GO" id="GO:0016853">
    <property type="term" value="F:isomerase activity"/>
    <property type="evidence" value="ECO:0007669"/>
    <property type="project" value="UniProtKB-KW"/>
</dbReference>
<gene>
    <name evidence="3" type="ORF">THTE_1735</name>
</gene>
<dbReference type="InterPro" id="IPR008928">
    <property type="entry name" value="6-hairpin_glycosidase_sf"/>
</dbReference>
<reference evidence="3 4" key="1">
    <citation type="journal article" name="Front. Microbiol.">
        <title>Sugar Metabolism of the First Thermophilic Planctomycete Thermogutta terrifontis: Comparative Genomic and Transcriptomic Approaches.</title>
        <authorList>
            <person name="Elcheninov A.G."/>
            <person name="Menzel P."/>
            <person name="Gudbergsdottir S.R."/>
            <person name="Slesarev A.I."/>
            <person name="Kadnikov V.V."/>
            <person name="Krogh A."/>
            <person name="Bonch-Osmolovskaya E.A."/>
            <person name="Peng X."/>
            <person name="Kublanov I.V."/>
        </authorList>
    </citation>
    <scope>NUCLEOTIDE SEQUENCE [LARGE SCALE GENOMIC DNA]</scope>
    <source>
        <strain evidence="3 4">R1</strain>
    </source>
</reference>
<dbReference type="GO" id="GO:0005975">
    <property type="term" value="P:carbohydrate metabolic process"/>
    <property type="evidence" value="ECO:0007669"/>
    <property type="project" value="InterPro"/>
</dbReference>
<sequence length="475" mass="54131">MRHRTVSLFDLLGHKPRIDGSWRIFLIAIAFAFVNLPTARAVDPAAENSAPQQSDYVRLAEQIESHFLGQVLPFWFPRCIDEQHGGFHPHFRSDGNPGPRNEKTIVFQARMTWVAAEVARRYPDRKAEFQAYAEHGLKFLRDVLWDSEKGGFFWGLDENGNPLPSYGTEKHLYGIAFGLYAASNVYRLTGSHDALALAQKTFRWLEEHAYDKQHGGYFEAYHRDGTPILSVPPDGANGRARPTRDLLGTPYGFKSMNSHIHILEALTELYRAWPDPQVKDRLLSIFLVVRDKIAVEPGCLNLYFTPDWRAVPDHDSFGHDVETAFLLLEAAEVLGIPDDRTTRRVAKSLVDHALEYGWDSKFGGFYDKGAAFGPPYGLEKIWWTQAEGLNALLLMHELFGQQDSRYWTAFLKQWQFIRKYQVHPQAGEWFDTVLPDGKPVEKDLGHIWKAAYHNGRALMLSASRLRHLAGLSGKE</sequence>
<accession>A0A286REG6</accession>
<dbReference type="Proteomes" id="UP000215086">
    <property type="component" value="Chromosome"/>
</dbReference>
<organism evidence="3 4">
    <name type="scientific">Thermogutta terrifontis</name>
    <dbReference type="NCBI Taxonomy" id="1331910"/>
    <lineage>
        <taxon>Bacteria</taxon>
        <taxon>Pseudomonadati</taxon>
        <taxon>Planctomycetota</taxon>
        <taxon>Planctomycetia</taxon>
        <taxon>Pirellulales</taxon>
        <taxon>Thermoguttaceae</taxon>
        <taxon>Thermogutta</taxon>
    </lineage>
</organism>
<dbReference type="SUPFAM" id="SSF48208">
    <property type="entry name" value="Six-hairpin glycosidases"/>
    <property type="match status" value="1"/>
</dbReference>
<dbReference type="Gene3D" id="1.50.10.10">
    <property type="match status" value="1"/>
</dbReference>
<dbReference type="AlphaFoldDB" id="A0A286REG6"/>
<keyword evidence="2" id="KW-0413">Isomerase</keyword>
<protein>
    <submittedName>
        <fullName evidence="3">N-acylglucosamine 2-epimerase</fullName>
    </submittedName>
</protein>
<dbReference type="PANTHER" id="PTHR15108">
    <property type="entry name" value="N-ACYLGLUCOSAMINE-2-EPIMERASE"/>
    <property type="match status" value="1"/>
</dbReference>
<dbReference type="KEGG" id="ttf:THTE_1735"/>
<dbReference type="InterPro" id="IPR010819">
    <property type="entry name" value="AGE/CE"/>
</dbReference>
<evidence type="ECO:0000256" key="1">
    <source>
        <dbReference type="ARBA" id="ARBA00008558"/>
    </source>
</evidence>
<name>A0A286REG6_9BACT</name>
<proteinExistence type="inferred from homology"/>
<dbReference type="EMBL" id="CP018477">
    <property type="protein sequence ID" value="ASV74337.1"/>
    <property type="molecule type" value="Genomic_DNA"/>
</dbReference>
<evidence type="ECO:0000313" key="4">
    <source>
        <dbReference type="Proteomes" id="UP000215086"/>
    </source>
</evidence>
<dbReference type="OrthoDB" id="5141876at2"/>
<dbReference type="RefSeq" id="WP_157731854.1">
    <property type="nucleotide sequence ID" value="NZ_CP018477.1"/>
</dbReference>
<dbReference type="Pfam" id="PF07221">
    <property type="entry name" value="GlcNAc_2-epim"/>
    <property type="match status" value="2"/>
</dbReference>
<keyword evidence="4" id="KW-1185">Reference proteome</keyword>
<evidence type="ECO:0000313" key="3">
    <source>
        <dbReference type="EMBL" id="ASV74337.1"/>
    </source>
</evidence>
<evidence type="ECO:0000256" key="2">
    <source>
        <dbReference type="ARBA" id="ARBA00023235"/>
    </source>
</evidence>
<comment type="similarity">
    <text evidence="1">Belongs to the N-acylglucosamine 2-epimerase family.</text>
</comment>
<dbReference type="InterPro" id="IPR012341">
    <property type="entry name" value="6hp_glycosidase-like_sf"/>
</dbReference>